<comment type="subcellular location">
    <subcellularLocation>
        <location evidence="2">Nucleus</location>
    </subcellularLocation>
</comment>
<dbReference type="GO" id="GO:0031573">
    <property type="term" value="P:mitotic intra-S DNA damage checkpoint signaling"/>
    <property type="evidence" value="ECO:0007669"/>
    <property type="project" value="TreeGrafter"/>
</dbReference>
<dbReference type="InterPro" id="IPR042530">
    <property type="entry name" value="EME1/EME2_C"/>
</dbReference>
<dbReference type="InterPro" id="IPR006166">
    <property type="entry name" value="ERCC4_domain"/>
</dbReference>
<keyword evidence="4" id="KW-0540">Nuclease</keyword>
<evidence type="ECO:0000313" key="15">
    <source>
        <dbReference type="EMBL" id="JAN95698.1"/>
    </source>
</evidence>
<keyword evidence="11" id="KW-0234">DNA repair</keyword>
<dbReference type="GO" id="GO:0046872">
    <property type="term" value="F:metal ion binding"/>
    <property type="evidence" value="ECO:0007669"/>
    <property type="project" value="UniProtKB-KW"/>
</dbReference>
<keyword evidence="9" id="KW-0460">Magnesium</keyword>
<keyword evidence="8" id="KW-0378">Hydrolase</keyword>
<dbReference type="GO" id="GO:0005634">
    <property type="term" value="C:nucleus"/>
    <property type="evidence" value="ECO:0007669"/>
    <property type="project" value="UniProtKB-SubCell"/>
</dbReference>
<evidence type="ECO:0000256" key="12">
    <source>
        <dbReference type="ARBA" id="ARBA00023242"/>
    </source>
</evidence>
<dbReference type="CDD" id="cd20083">
    <property type="entry name" value="XPF_nuclease_EME"/>
    <property type="match status" value="1"/>
</dbReference>
<evidence type="ECO:0000256" key="5">
    <source>
        <dbReference type="ARBA" id="ARBA00022723"/>
    </source>
</evidence>
<evidence type="ECO:0000256" key="2">
    <source>
        <dbReference type="ARBA" id="ARBA00004123"/>
    </source>
</evidence>
<dbReference type="Pfam" id="PF21292">
    <property type="entry name" value="EME1-MUS81_C"/>
    <property type="match status" value="1"/>
</dbReference>
<keyword evidence="7" id="KW-0227">DNA damage</keyword>
<name>A0A0P6JSN9_AEDAE</name>
<keyword evidence="10" id="KW-0233">DNA recombination</keyword>
<dbReference type="PANTHER" id="PTHR21077">
    <property type="entry name" value="EME1 PROTEIN"/>
    <property type="match status" value="1"/>
</dbReference>
<proteinExistence type="evidence at transcript level"/>
<evidence type="ECO:0000256" key="11">
    <source>
        <dbReference type="ARBA" id="ARBA00023204"/>
    </source>
</evidence>
<dbReference type="GO" id="GO:0031297">
    <property type="term" value="P:replication fork processing"/>
    <property type="evidence" value="ECO:0007669"/>
    <property type="project" value="TreeGrafter"/>
</dbReference>
<dbReference type="AlphaFoldDB" id="A0A0P6JSN9"/>
<dbReference type="InterPro" id="IPR033310">
    <property type="entry name" value="Mms4/EME1/EME2"/>
</dbReference>
<dbReference type="GO" id="GO:0000712">
    <property type="term" value="P:resolution of meiotic recombination intermediates"/>
    <property type="evidence" value="ECO:0007669"/>
    <property type="project" value="TreeGrafter"/>
</dbReference>
<evidence type="ECO:0000256" key="9">
    <source>
        <dbReference type="ARBA" id="ARBA00022842"/>
    </source>
</evidence>
<dbReference type="GO" id="GO:0006302">
    <property type="term" value="P:double-strand break repair"/>
    <property type="evidence" value="ECO:0007669"/>
    <property type="project" value="TreeGrafter"/>
</dbReference>
<dbReference type="GO" id="GO:0048476">
    <property type="term" value="C:Holliday junction resolvase complex"/>
    <property type="evidence" value="ECO:0007669"/>
    <property type="project" value="InterPro"/>
</dbReference>
<keyword evidence="13" id="KW-0469">Meiosis</keyword>
<evidence type="ECO:0000256" key="3">
    <source>
        <dbReference type="ARBA" id="ARBA00005313"/>
    </source>
</evidence>
<feature type="domain" description="ERCC4" evidence="14">
    <location>
        <begin position="42"/>
        <end position="190"/>
    </location>
</feature>
<protein>
    <submittedName>
        <fullName evidence="15">Putative crossover junction endonuclease eme1</fullName>
    </submittedName>
</protein>
<reference evidence="15" key="1">
    <citation type="journal article" date="2016" name="PLoS ONE">
        <title>A Deep Insight into the Sialome of Male and Female Aedes aegypti Mosquitoes.</title>
        <authorList>
            <person name="Ribeiro J.M."/>
            <person name="Martin-Martin I."/>
            <person name="Arca B."/>
            <person name="Calvo E."/>
        </authorList>
    </citation>
    <scope>NUCLEOTIDE SEQUENCE</scope>
    <source>
        <strain evidence="15">Liverpool</strain>
        <tissue evidence="15">Salivary glands</tissue>
    </source>
</reference>
<dbReference type="Pfam" id="PF02732">
    <property type="entry name" value="ERCC4"/>
    <property type="match status" value="1"/>
</dbReference>
<evidence type="ECO:0000256" key="10">
    <source>
        <dbReference type="ARBA" id="ARBA00023172"/>
    </source>
</evidence>
<evidence type="ECO:0000259" key="14">
    <source>
        <dbReference type="Pfam" id="PF02732"/>
    </source>
</evidence>
<keyword evidence="6 15" id="KW-0255">Endonuclease</keyword>
<accession>A0A0P6JSN9</accession>
<dbReference type="EMBL" id="GDUN01000221">
    <property type="protein sequence ID" value="JAN95698.1"/>
    <property type="molecule type" value="mRNA"/>
</dbReference>
<sequence length="314" mass="35613">MSKRSGKQSENLVERLKRTNYYNEQRNLKPGHCNKFLHACIDPQFLQGEHGAEVLSKLNALNLKYEIKQQLMPRVITFYRTSQQNLTPQGTMTEKNVDQKFMIFLISGEELVRRVKGKNLLALVQQLQDLYPGKSVYLLVFGLITYCRNHRGCVGRRETEIALTEVQLFADCSHQLIESAEEVGNFVAQLGKSLAELPYKQQQNEKYNQEQLYLGNEKKGCVRVEGSAGLHQLYQNQLVKIPSVTLEIAEAIIAEYPTLSKLIEGFRMNGPSLLATIPIRRAGGPITSSVRRIGPELSKKLCTIYSSLDPKQKL</sequence>
<keyword evidence="12" id="KW-0539">Nucleus</keyword>
<comment type="cofactor">
    <cofactor evidence="1">
        <name>Mg(2+)</name>
        <dbReference type="ChEBI" id="CHEBI:18420"/>
    </cofactor>
</comment>
<dbReference type="Gene3D" id="3.40.50.10130">
    <property type="match status" value="1"/>
</dbReference>
<dbReference type="GO" id="GO:0008821">
    <property type="term" value="F:crossover junction DNA endonuclease activity"/>
    <property type="evidence" value="ECO:0007669"/>
    <property type="project" value="TreeGrafter"/>
</dbReference>
<comment type="similarity">
    <text evidence="3">Belongs to the EME1/MMS4 family.</text>
</comment>
<dbReference type="InterPro" id="IPR047524">
    <property type="entry name" value="XPF_nuclease_EME1_plant/arthr"/>
</dbReference>
<evidence type="ECO:0000256" key="4">
    <source>
        <dbReference type="ARBA" id="ARBA00022722"/>
    </source>
</evidence>
<evidence type="ECO:0000256" key="13">
    <source>
        <dbReference type="ARBA" id="ARBA00023254"/>
    </source>
</evidence>
<dbReference type="PANTHER" id="PTHR21077:SF5">
    <property type="entry name" value="CROSSOVER JUNCTION ENDONUCLEASE MMS4"/>
    <property type="match status" value="1"/>
</dbReference>
<evidence type="ECO:0000256" key="7">
    <source>
        <dbReference type="ARBA" id="ARBA00022763"/>
    </source>
</evidence>
<dbReference type="Gene3D" id="1.10.150.670">
    <property type="entry name" value="Crossover junction endonuclease EME1, DNA-binding domain"/>
    <property type="match status" value="1"/>
</dbReference>
<dbReference type="VEuPathDB" id="VectorBase:AAEL009999"/>
<keyword evidence="5" id="KW-0479">Metal-binding</keyword>
<evidence type="ECO:0000256" key="6">
    <source>
        <dbReference type="ARBA" id="ARBA00022759"/>
    </source>
</evidence>
<organism evidence="15">
    <name type="scientific">Aedes aegypti</name>
    <name type="common">Yellowfever mosquito</name>
    <name type="synonym">Culex aegypti</name>
    <dbReference type="NCBI Taxonomy" id="7159"/>
    <lineage>
        <taxon>Eukaryota</taxon>
        <taxon>Metazoa</taxon>
        <taxon>Ecdysozoa</taxon>
        <taxon>Arthropoda</taxon>
        <taxon>Hexapoda</taxon>
        <taxon>Insecta</taxon>
        <taxon>Pterygota</taxon>
        <taxon>Neoptera</taxon>
        <taxon>Endopterygota</taxon>
        <taxon>Diptera</taxon>
        <taxon>Nematocera</taxon>
        <taxon>Culicoidea</taxon>
        <taxon>Culicidae</taxon>
        <taxon>Culicinae</taxon>
        <taxon>Aedini</taxon>
        <taxon>Aedes</taxon>
        <taxon>Stegomyia</taxon>
    </lineage>
</organism>
<evidence type="ECO:0000256" key="1">
    <source>
        <dbReference type="ARBA" id="ARBA00001946"/>
    </source>
</evidence>
<evidence type="ECO:0000256" key="8">
    <source>
        <dbReference type="ARBA" id="ARBA00022801"/>
    </source>
</evidence>